<feature type="chain" id="PRO_5004181540" description="Outer membrane protein beta-barrel domain-containing protein" evidence="1">
    <location>
        <begin position="22"/>
        <end position="290"/>
    </location>
</feature>
<organism evidence="2 3">
    <name type="scientific">Shewanella denitrificans (strain OS217 / ATCC BAA-1090 / DSM 15013)</name>
    <dbReference type="NCBI Taxonomy" id="318161"/>
    <lineage>
        <taxon>Bacteria</taxon>
        <taxon>Pseudomonadati</taxon>
        <taxon>Pseudomonadota</taxon>
        <taxon>Gammaproteobacteria</taxon>
        <taxon>Alteromonadales</taxon>
        <taxon>Shewanellaceae</taxon>
        <taxon>Shewanella</taxon>
    </lineage>
</organism>
<dbReference type="HOGENOM" id="CLU_072800_0_0_6"/>
<dbReference type="eggNOG" id="COG3637">
    <property type="taxonomic scope" value="Bacteria"/>
</dbReference>
<accession>Q12LT5</accession>
<gene>
    <name evidence="2" type="ordered locus">Sden_2311</name>
</gene>
<proteinExistence type="predicted"/>
<evidence type="ECO:0000313" key="2">
    <source>
        <dbReference type="EMBL" id="ABE55591.1"/>
    </source>
</evidence>
<dbReference type="AlphaFoldDB" id="Q12LT5"/>
<dbReference type="EMBL" id="CP000302">
    <property type="protein sequence ID" value="ABE55591.1"/>
    <property type="molecule type" value="Genomic_DNA"/>
</dbReference>
<name>Q12LT5_SHEDO</name>
<keyword evidence="3" id="KW-1185">Reference proteome</keyword>
<dbReference type="SUPFAM" id="SSF56935">
    <property type="entry name" value="Porins"/>
    <property type="match status" value="1"/>
</dbReference>
<reference evidence="2 3" key="1">
    <citation type="submission" date="2006-03" db="EMBL/GenBank/DDBJ databases">
        <title>Complete sequence of Shewanella denitrificans OS217.</title>
        <authorList>
            <consortium name="US DOE Joint Genome Institute"/>
            <person name="Copeland A."/>
            <person name="Lucas S."/>
            <person name="Lapidus A."/>
            <person name="Barry K."/>
            <person name="Detter J.C."/>
            <person name="Glavina del Rio T."/>
            <person name="Hammon N."/>
            <person name="Israni S."/>
            <person name="Dalin E."/>
            <person name="Tice H."/>
            <person name="Pitluck S."/>
            <person name="Brettin T."/>
            <person name="Bruce D."/>
            <person name="Han C."/>
            <person name="Tapia R."/>
            <person name="Gilna P."/>
            <person name="Kiss H."/>
            <person name="Schmutz J."/>
            <person name="Larimer F."/>
            <person name="Land M."/>
            <person name="Hauser L."/>
            <person name="Kyrpides N."/>
            <person name="Lykidis A."/>
            <person name="Richardson P."/>
        </authorList>
    </citation>
    <scope>NUCLEOTIDE SEQUENCE [LARGE SCALE GENOMIC DNA]</scope>
    <source>
        <strain evidence="3">OS217 / ATCC BAA-1090 / DSM 15013</strain>
    </source>
</reference>
<dbReference type="Gene3D" id="2.40.160.20">
    <property type="match status" value="1"/>
</dbReference>
<feature type="signal peptide" evidence="1">
    <location>
        <begin position="1"/>
        <end position="21"/>
    </location>
</feature>
<evidence type="ECO:0000313" key="3">
    <source>
        <dbReference type="Proteomes" id="UP000001982"/>
    </source>
</evidence>
<dbReference type="Proteomes" id="UP000001982">
    <property type="component" value="Chromosome"/>
</dbReference>
<evidence type="ECO:0008006" key="4">
    <source>
        <dbReference type="Google" id="ProtNLM"/>
    </source>
</evidence>
<dbReference type="KEGG" id="sdn:Sden_2311"/>
<dbReference type="STRING" id="318161.Sden_2311"/>
<sequence length="290" mass="33099">MLRKCSLGLLTLVISASLAQAEEYKLNLGLFYANSDSNILVSDTKGGNFPLSFEDDLLLDEKQFLPYFEFTYDFNERHHLYIDWKQLHRTAQTPSLEKAFQIRLDGVDYDVKAGGKLQTTLDVDIMRLGYGYDIWQGTHYSIGATLGLHTMFVKTEFEGTIGICVPDNSSAELCDNAIANPQVIDENFTAPLPNIGVYANYEFYPNWQLMFHAQYFSIKYKDVKGSLKDIKIGVEAKISDNWFLNLAYNYYRVDVDIAETSTQNNQSFKVSDYSIDYSFTGPVFSVGYRF</sequence>
<dbReference type="RefSeq" id="WP_011496742.1">
    <property type="nucleotide sequence ID" value="NC_007954.1"/>
</dbReference>
<keyword evidence="1" id="KW-0732">Signal</keyword>
<evidence type="ECO:0000256" key="1">
    <source>
        <dbReference type="SAM" id="SignalP"/>
    </source>
</evidence>
<dbReference type="OrthoDB" id="7056944at2"/>
<protein>
    <recommendedName>
        <fullName evidence="4">Outer membrane protein beta-barrel domain-containing protein</fullName>
    </recommendedName>
</protein>